<sequence length="38" mass="4559">MQKKQPPDIFWLFQNSMRTVSLRYVNKNVKEAKESGIF</sequence>
<name>A0A0E9XN16_ANGAN</name>
<reference evidence="1" key="1">
    <citation type="submission" date="2014-11" db="EMBL/GenBank/DDBJ databases">
        <authorList>
            <person name="Amaro Gonzalez C."/>
        </authorList>
    </citation>
    <scope>NUCLEOTIDE SEQUENCE</scope>
</reference>
<organism evidence="1">
    <name type="scientific">Anguilla anguilla</name>
    <name type="common">European freshwater eel</name>
    <name type="synonym">Muraena anguilla</name>
    <dbReference type="NCBI Taxonomy" id="7936"/>
    <lineage>
        <taxon>Eukaryota</taxon>
        <taxon>Metazoa</taxon>
        <taxon>Chordata</taxon>
        <taxon>Craniata</taxon>
        <taxon>Vertebrata</taxon>
        <taxon>Euteleostomi</taxon>
        <taxon>Actinopterygii</taxon>
        <taxon>Neopterygii</taxon>
        <taxon>Teleostei</taxon>
        <taxon>Anguilliformes</taxon>
        <taxon>Anguillidae</taxon>
        <taxon>Anguilla</taxon>
    </lineage>
</organism>
<accession>A0A0E9XN16</accession>
<evidence type="ECO:0000313" key="1">
    <source>
        <dbReference type="EMBL" id="JAI03787.1"/>
    </source>
</evidence>
<proteinExistence type="predicted"/>
<dbReference type="EMBL" id="GBXM01004791">
    <property type="protein sequence ID" value="JAI03787.1"/>
    <property type="molecule type" value="Transcribed_RNA"/>
</dbReference>
<reference evidence="1" key="2">
    <citation type="journal article" date="2015" name="Fish Shellfish Immunol.">
        <title>Early steps in the European eel (Anguilla anguilla)-Vibrio vulnificus interaction in the gills: Role of the RtxA13 toxin.</title>
        <authorList>
            <person name="Callol A."/>
            <person name="Pajuelo D."/>
            <person name="Ebbesson L."/>
            <person name="Teles M."/>
            <person name="MacKenzie S."/>
            <person name="Amaro C."/>
        </authorList>
    </citation>
    <scope>NUCLEOTIDE SEQUENCE</scope>
</reference>
<protein>
    <submittedName>
        <fullName evidence="1">Uncharacterized protein</fullName>
    </submittedName>
</protein>
<dbReference type="AlphaFoldDB" id="A0A0E9XN16"/>